<sequence>MGLQRPKPTRHGGMSPPPSTPLAAISRALPPVASTVNIHITNHNHFILTPPSTLPHQKYANRLAAASLQTENTSSPLLQRIAPFLSPLYSLLTPAATPRTVPVSPLTTTAAEEQPQVNVHVEEVEEQVVVTSEDIIESSQTVDIENRQEIVSTDEDMPFSFSAAAGTRSLADRQAQLETSIIIPSSPPLRHQPTDDSDVLSSELDSALTLSTLETDPTSIVADDEEAALRRRAVAPKPKPRKRGIDARYPQRNRKSIPRCHDHDARLPDEPEGVDVVPCDWVRSLNPNRFNDYTNGDVQCAIPKCDTCIATETYGPNSVWHRTAPPGQTAESHRLRSRIRYLCSRCPQPAPQPPGGIGPIELCTCVLRDADGIPTDMWFQCRDCAESAWFDYDSKFGGPDGVLMSRKRARRRKNKYGVIIRPRIGKGLGRIEWRVKRCTCGRIAPQDGRYGAWCTWCMCPVDGERGIEMGGAATGSGVAFLDNDNGGSRQNGNGKRVKKTHAGHEDGEDSGIGM</sequence>
<dbReference type="Proteomes" id="UP001375240">
    <property type="component" value="Unassembled WGS sequence"/>
</dbReference>
<evidence type="ECO:0000256" key="1">
    <source>
        <dbReference type="SAM" id="MobiDB-lite"/>
    </source>
</evidence>
<feature type="region of interest" description="Disordered" evidence="1">
    <location>
        <begin position="1"/>
        <end position="21"/>
    </location>
</feature>
<dbReference type="EMBL" id="JAVHNQ010000002">
    <property type="protein sequence ID" value="KAK6355568.1"/>
    <property type="molecule type" value="Genomic_DNA"/>
</dbReference>
<name>A0AAV9V8L8_9PEZI</name>
<evidence type="ECO:0000313" key="2">
    <source>
        <dbReference type="EMBL" id="KAK6355568.1"/>
    </source>
</evidence>
<organism evidence="2 3">
    <name type="scientific">Orbilia brochopaga</name>
    <dbReference type="NCBI Taxonomy" id="3140254"/>
    <lineage>
        <taxon>Eukaryota</taxon>
        <taxon>Fungi</taxon>
        <taxon>Dikarya</taxon>
        <taxon>Ascomycota</taxon>
        <taxon>Pezizomycotina</taxon>
        <taxon>Orbiliomycetes</taxon>
        <taxon>Orbiliales</taxon>
        <taxon>Orbiliaceae</taxon>
        <taxon>Orbilia</taxon>
    </lineage>
</organism>
<comment type="caution">
    <text evidence="2">The sequence shown here is derived from an EMBL/GenBank/DDBJ whole genome shotgun (WGS) entry which is preliminary data.</text>
</comment>
<protein>
    <submittedName>
        <fullName evidence="2">Uncharacterized protein</fullName>
    </submittedName>
</protein>
<evidence type="ECO:0000313" key="3">
    <source>
        <dbReference type="Proteomes" id="UP001375240"/>
    </source>
</evidence>
<feature type="region of interest" description="Disordered" evidence="1">
    <location>
        <begin position="481"/>
        <end position="514"/>
    </location>
</feature>
<proteinExistence type="predicted"/>
<gene>
    <name evidence="2" type="ORF">TWF696_004668</name>
</gene>
<keyword evidence="3" id="KW-1185">Reference proteome</keyword>
<feature type="region of interest" description="Disordered" evidence="1">
    <location>
        <begin position="232"/>
        <end position="271"/>
    </location>
</feature>
<dbReference type="AlphaFoldDB" id="A0AAV9V8L8"/>
<feature type="compositionally biased region" description="Basic and acidic residues" evidence="1">
    <location>
        <begin position="259"/>
        <end position="269"/>
    </location>
</feature>
<feature type="compositionally biased region" description="Basic residues" evidence="1">
    <location>
        <begin position="232"/>
        <end position="242"/>
    </location>
</feature>
<accession>A0AAV9V8L8</accession>
<reference evidence="2 3" key="1">
    <citation type="submission" date="2019-10" db="EMBL/GenBank/DDBJ databases">
        <authorList>
            <person name="Palmer J.M."/>
        </authorList>
    </citation>
    <scope>NUCLEOTIDE SEQUENCE [LARGE SCALE GENOMIC DNA]</scope>
    <source>
        <strain evidence="2 3">TWF696</strain>
    </source>
</reference>